<evidence type="ECO:0000313" key="2">
    <source>
        <dbReference type="Proteomes" id="UP001500420"/>
    </source>
</evidence>
<organism evidence="1 2">
    <name type="scientific">Natronoarchaeum mannanilyticum</name>
    <dbReference type="NCBI Taxonomy" id="926360"/>
    <lineage>
        <taxon>Archaea</taxon>
        <taxon>Methanobacteriati</taxon>
        <taxon>Methanobacteriota</taxon>
        <taxon>Stenosarchaea group</taxon>
        <taxon>Halobacteria</taxon>
        <taxon>Halobacteriales</taxon>
        <taxon>Natronoarchaeaceae</taxon>
    </lineage>
</organism>
<accession>A0AAV3TD90</accession>
<sequence length="79" mass="8682">MVIKERANVVLDMQCTECSASGAQRVRVIFTEEKAEELRLCKDCLSEFEAGGLVVDVTSIENVPDSEEVITEGSTDDEL</sequence>
<proteinExistence type="predicted"/>
<reference evidence="1 2" key="1">
    <citation type="journal article" date="2019" name="Int. J. Syst. Evol. Microbiol.">
        <title>The Global Catalogue of Microorganisms (GCM) 10K type strain sequencing project: providing services to taxonomists for standard genome sequencing and annotation.</title>
        <authorList>
            <consortium name="The Broad Institute Genomics Platform"/>
            <consortium name="The Broad Institute Genome Sequencing Center for Infectious Disease"/>
            <person name="Wu L."/>
            <person name="Ma J."/>
        </authorList>
    </citation>
    <scope>NUCLEOTIDE SEQUENCE [LARGE SCALE GENOMIC DNA]</scope>
    <source>
        <strain evidence="1 2">JCM 16328</strain>
    </source>
</reference>
<dbReference type="Proteomes" id="UP001500420">
    <property type="component" value="Unassembled WGS sequence"/>
</dbReference>
<dbReference type="EMBL" id="BAAADV010000007">
    <property type="protein sequence ID" value="GAA0679252.1"/>
    <property type="molecule type" value="Genomic_DNA"/>
</dbReference>
<gene>
    <name evidence="1" type="ORF">GCM10009020_29700</name>
</gene>
<protein>
    <submittedName>
        <fullName evidence="1">Uncharacterized protein</fullName>
    </submittedName>
</protein>
<evidence type="ECO:0000313" key="1">
    <source>
        <dbReference type="EMBL" id="GAA0679252.1"/>
    </source>
</evidence>
<keyword evidence="2" id="KW-1185">Reference proteome</keyword>
<dbReference type="AlphaFoldDB" id="A0AAV3TD90"/>
<comment type="caution">
    <text evidence="1">The sequence shown here is derived from an EMBL/GenBank/DDBJ whole genome shotgun (WGS) entry which is preliminary data.</text>
</comment>
<name>A0AAV3TD90_9EURY</name>